<proteinExistence type="predicted"/>
<comment type="caution">
    <text evidence="3">The sequence shown here is derived from an EMBL/GenBank/DDBJ whole genome shotgun (WGS) entry which is preliminary data.</text>
</comment>
<evidence type="ECO:0008006" key="5">
    <source>
        <dbReference type="Google" id="ProtNLM"/>
    </source>
</evidence>
<protein>
    <recommendedName>
        <fullName evidence="5">Potassium transporter Trk</fullName>
    </recommendedName>
</protein>
<reference evidence="3 4" key="1">
    <citation type="submission" date="2019-02" db="EMBL/GenBank/DDBJ databases">
        <title>Sequencing the genomes of 1000 actinobacteria strains.</title>
        <authorList>
            <person name="Klenk H.-P."/>
        </authorList>
    </citation>
    <scope>NUCLEOTIDE SEQUENCE [LARGE SCALE GENOMIC DNA]</scope>
    <source>
        <strain evidence="3 4">DSM 18319</strain>
    </source>
</reference>
<evidence type="ECO:0000256" key="2">
    <source>
        <dbReference type="SAM" id="Phobius"/>
    </source>
</evidence>
<dbReference type="Proteomes" id="UP000291483">
    <property type="component" value="Unassembled WGS sequence"/>
</dbReference>
<name>A0A4Q8AHS3_9MICO</name>
<sequence>MVRENRGVSETAAPDPAPHTPGEPVETVVAHETLTVRRSPRYMRFLALGAGVGIVAALILTLIFPENEDYDRGQVFGFLLLFLGAIGLGLGALVALIIDRRAARRAVTVVADRIDAHSSDNSQ</sequence>
<evidence type="ECO:0000313" key="4">
    <source>
        <dbReference type="Proteomes" id="UP000291483"/>
    </source>
</evidence>
<dbReference type="AlphaFoldDB" id="A0A4Q8AHS3"/>
<feature type="region of interest" description="Disordered" evidence="1">
    <location>
        <begin position="1"/>
        <end position="24"/>
    </location>
</feature>
<dbReference type="EMBL" id="SHLC01000001">
    <property type="protein sequence ID" value="RZU63898.1"/>
    <property type="molecule type" value="Genomic_DNA"/>
</dbReference>
<feature type="transmembrane region" description="Helical" evidence="2">
    <location>
        <begin position="76"/>
        <end position="98"/>
    </location>
</feature>
<evidence type="ECO:0000256" key="1">
    <source>
        <dbReference type="SAM" id="MobiDB-lite"/>
    </source>
</evidence>
<evidence type="ECO:0000313" key="3">
    <source>
        <dbReference type="EMBL" id="RZU63898.1"/>
    </source>
</evidence>
<keyword evidence="2" id="KW-0812">Transmembrane</keyword>
<accession>A0A4Q8AHS3</accession>
<keyword evidence="4" id="KW-1185">Reference proteome</keyword>
<feature type="transmembrane region" description="Helical" evidence="2">
    <location>
        <begin position="45"/>
        <end position="64"/>
    </location>
</feature>
<gene>
    <name evidence="3" type="ORF">EV379_0187</name>
</gene>
<keyword evidence="2" id="KW-0472">Membrane</keyword>
<organism evidence="3 4">
    <name type="scientific">Microterricola gilva</name>
    <dbReference type="NCBI Taxonomy" id="393267"/>
    <lineage>
        <taxon>Bacteria</taxon>
        <taxon>Bacillati</taxon>
        <taxon>Actinomycetota</taxon>
        <taxon>Actinomycetes</taxon>
        <taxon>Micrococcales</taxon>
        <taxon>Microbacteriaceae</taxon>
        <taxon>Microterricola</taxon>
    </lineage>
</organism>
<keyword evidence="2" id="KW-1133">Transmembrane helix</keyword>